<name>A0A238TCM7_9NEIS</name>
<dbReference type="AlphaFoldDB" id="A0A238TCM7"/>
<feature type="signal peptide" evidence="1">
    <location>
        <begin position="1"/>
        <end position="18"/>
    </location>
</feature>
<feature type="chain" id="PRO_5015075285" description="Lipoprotein" evidence="1">
    <location>
        <begin position="19"/>
        <end position="57"/>
    </location>
</feature>
<gene>
    <name evidence="2" type="ORF">KEBURONENSIS_01640</name>
    <name evidence="3" type="ORF">KEBURONENSIS_01674</name>
</gene>
<sequence>MKKILIASLAAVLLNACATTEEPQRTTRQKVIRAANLIVYTPLCIMYGICPDISDDE</sequence>
<keyword evidence="4" id="KW-1185">Reference proteome</keyword>
<dbReference type="GeneID" id="83626558"/>
<dbReference type="EMBL" id="FXUV01000033">
    <property type="protein sequence ID" value="SMQ12823.1"/>
    <property type="molecule type" value="Genomic_DNA"/>
</dbReference>
<dbReference type="RefSeq" id="WP_157686248.1">
    <property type="nucleotide sequence ID" value="NZ_CCNJ01000029.1"/>
</dbReference>
<organism evidence="3 4">
    <name type="scientific">Kingella negevensis</name>
    <dbReference type="NCBI Taxonomy" id="1522312"/>
    <lineage>
        <taxon>Bacteria</taxon>
        <taxon>Pseudomonadati</taxon>
        <taxon>Pseudomonadota</taxon>
        <taxon>Betaproteobacteria</taxon>
        <taxon>Neisseriales</taxon>
        <taxon>Neisseriaceae</taxon>
        <taxon>Kingella</taxon>
    </lineage>
</organism>
<evidence type="ECO:0008006" key="5">
    <source>
        <dbReference type="Google" id="ProtNLM"/>
    </source>
</evidence>
<reference evidence="3 4" key="2">
    <citation type="submission" date="2017-06" db="EMBL/GenBank/DDBJ databases">
        <authorList>
            <person name="Kim H.J."/>
            <person name="Triplett B.A."/>
        </authorList>
    </citation>
    <scope>NUCLEOTIDE SEQUENCE [LARGE SCALE GENOMIC DNA]</scope>
    <source>
        <strain evidence="3">Kingella_eburonensis</strain>
    </source>
</reference>
<dbReference type="EMBL" id="FXUV02000039">
    <property type="protein sequence ID" value="SNB76604.1"/>
    <property type="molecule type" value="Genomic_DNA"/>
</dbReference>
<evidence type="ECO:0000256" key="1">
    <source>
        <dbReference type="SAM" id="SignalP"/>
    </source>
</evidence>
<accession>A0A238TCM7</accession>
<protein>
    <recommendedName>
        <fullName evidence="5">Lipoprotein</fullName>
    </recommendedName>
</protein>
<evidence type="ECO:0000313" key="4">
    <source>
        <dbReference type="Proteomes" id="UP000215450"/>
    </source>
</evidence>
<proteinExistence type="predicted"/>
<dbReference type="Proteomes" id="UP000215450">
    <property type="component" value="Unassembled WGS sequence"/>
</dbReference>
<keyword evidence="1" id="KW-0732">Signal</keyword>
<evidence type="ECO:0000313" key="2">
    <source>
        <dbReference type="EMBL" id="SMQ12823.1"/>
    </source>
</evidence>
<reference evidence="2" key="1">
    <citation type="submission" date="2017-05" db="EMBL/GenBank/DDBJ databases">
        <authorList>
            <person name="Song R."/>
            <person name="Chenine A.L."/>
            <person name="Ruprecht R.M."/>
        </authorList>
    </citation>
    <scope>NUCLEOTIDE SEQUENCE</scope>
    <source>
        <strain evidence="2">Kingella_eburonensis</strain>
    </source>
</reference>
<evidence type="ECO:0000313" key="3">
    <source>
        <dbReference type="EMBL" id="SNB76604.1"/>
    </source>
</evidence>